<keyword evidence="2" id="KW-0067">ATP-binding</keyword>
<accession>A0A4E9EPW2</accession>
<reference evidence="5" key="1">
    <citation type="submission" date="2019-04" db="EMBL/GenBank/DDBJ databases">
        <authorList>
            <person name="Melise S."/>
            <person name="Noan J."/>
            <person name="Okalmin O."/>
        </authorList>
    </citation>
    <scope>NUCLEOTIDE SEQUENCE</scope>
    <source>
        <strain evidence="5">FN9</strain>
    </source>
</reference>
<dbReference type="GO" id="GO:0005634">
    <property type="term" value="C:nucleus"/>
    <property type="evidence" value="ECO:0007669"/>
    <property type="project" value="TreeGrafter"/>
</dbReference>
<dbReference type="NCBIfam" id="TIGR01571">
    <property type="entry name" value="A_thal_Cys_rich"/>
    <property type="match status" value="1"/>
</dbReference>
<dbReference type="AlphaFoldDB" id="A0A4E9EPW2"/>
<keyword evidence="1" id="KW-0547">Nucleotide-binding</keyword>
<dbReference type="InterPro" id="IPR043129">
    <property type="entry name" value="ATPase_NBD"/>
</dbReference>
<dbReference type="InterPro" id="IPR006461">
    <property type="entry name" value="PLAC_motif_containing"/>
</dbReference>
<dbReference type="Pfam" id="PF03630">
    <property type="entry name" value="Fumble"/>
    <property type="match status" value="1"/>
</dbReference>
<evidence type="ECO:0000313" key="5">
    <source>
        <dbReference type="EMBL" id="VIO64777.1"/>
    </source>
</evidence>
<evidence type="ECO:0000256" key="1">
    <source>
        <dbReference type="ARBA" id="ARBA00022741"/>
    </source>
</evidence>
<dbReference type="SUPFAM" id="SSF53067">
    <property type="entry name" value="Actin-like ATPase domain"/>
    <property type="match status" value="1"/>
</dbReference>
<name>A0A4E9EPW2_GIBZA</name>
<dbReference type="PANTHER" id="PTHR12280:SF20">
    <property type="entry name" value="4'-PHOSPHOPANTETHEINE PHOSPHATASE"/>
    <property type="match status" value="1"/>
</dbReference>
<gene>
    <name evidence="5" type="ORF">FUG_LOCUS580749</name>
</gene>
<dbReference type="PANTHER" id="PTHR12280">
    <property type="entry name" value="PANTOTHENATE KINASE"/>
    <property type="match status" value="1"/>
</dbReference>
<organism evidence="5">
    <name type="scientific">Gibberella zeae</name>
    <name type="common">Wheat head blight fungus</name>
    <name type="synonym">Fusarium graminearum</name>
    <dbReference type="NCBI Taxonomy" id="5518"/>
    <lineage>
        <taxon>Eukaryota</taxon>
        <taxon>Fungi</taxon>
        <taxon>Dikarya</taxon>
        <taxon>Ascomycota</taxon>
        <taxon>Pezizomycotina</taxon>
        <taxon>Sordariomycetes</taxon>
        <taxon>Hypocreomycetidae</taxon>
        <taxon>Hypocreales</taxon>
        <taxon>Nectriaceae</taxon>
        <taxon>Fusarium</taxon>
    </lineage>
</organism>
<evidence type="ECO:0000256" key="2">
    <source>
        <dbReference type="ARBA" id="ARBA00022840"/>
    </source>
</evidence>
<feature type="region of interest" description="Disordered" evidence="4">
    <location>
        <begin position="1"/>
        <end position="24"/>
    </location>
</feature>
<evidence type="ECO:0000256" key="3">
    <source>
        <dbReference type="ARBA" id="ARBA00022993"/>
    </source>
</evidence>
<dbReference type="GO" id="GO:0015937">
    <property type="term" value="P:coenzyme A biosynthetic process"/>
    <property type="evidence" value="ECO:0007669"/>
    <property type="project" value="UniProtKB-KW"/>
</dbReference>
<sequence>MAAPAPAPAPAQTNTHNNGPIDHNDLEEWKSRFNDVLARPSEHVNSKSPETSQPWQNSFFGCFSPISLCAITCCVPCVTFGKTHHRLQKNKNLEGYEPVNTSCLLFWASTCVGLHWIPLALQRASLREKHNLQGSCLVDLATACCCGCCDLIQQDKEAEYREAQSVATGEGYKANEDETIVPSTPPKSHPYLLVNIGSGVSFFQVSENNQCQRISGSSFGGSALCGLLLLLTRARTYEDMLEQAEKGNNANVDKLIGDIYGMDYNRIGMKMTAVASTFCKAFSLEHRPEAEAEEQSVEDPADIKSFSDADICHSLVFAVFNNIGQLATLHSRIHGNPDIYFTGPYVQNCQLLIRTLCIAVRYYSQGEKKAHVVINQGQAGDLTL</sequence>
<dbReference type="GO" id="GO:0005524">
    <property type="term" value="F:ATP binding"/>
    <property type="evidence" value="ECO:0007669"/>
    <property type="project" value="UniProtKB-KW"/>
</dbReference>
<proteinExistence type="predicted"/>
<keyword evidence="3" id="KW-0173">Coenzyme A biosynthesis</keyword>
<dbReference type="InterPro" id="IPR004567">
    <property type="entry name" value="Type_II_PanK"/>
</dbReference>
<evidence type="ECO:0008006" key="6">
    <source>
        <dbReference type="Google" id="ProtNLM"/>
    </source>
</evidence>
<dbReference type="Gene3D" id="3.30.420.40">
    <property type="match status" value="1"/>
</dbReference>
<protein>
    <recommendedName>
        <fullName evidence="6">Pantothenate kinase</fullName>
    </recommendedName>
</protein>
<evidence type="ECO:0000256" key="4">
    <source>
        <dbReference type="SAM" id="MobiDB-lite"/>
    </source>
</evidence>
<dbReference type="GO" id="GO:0005829">
    <property type="term" value="C:cytosol"/>
    <property type="evidence" value="ECO:0007669"/>
    <property type="project" value="TreeGrafter"/>
</dbReference>
<dbReference type="EMBL" id="CAAKMV010000207">
    <property type="protein sequence ID" value="VIO64777.1"/>
    <property type="molecule type" value="Genomic_DNA"/>
</dbReference>
<dbReference type="Pfam" id="PF04749">
    <property type="entry name" value="PLAC8"/>
    <property type="match status" value="1"/>
</dbReference>
<dbReference type="GO" id="GO:0004594">
    <property type="term" value="F:pantothenate kinase activity"/>
    <property type="evidence" value="ECO:0007669"/>
    <property type="project" value="TreeGrafter"/>
</dbReference>